<dbReference type="EMBL" id="RWKG01000019">
    <property type="protein sequence ID" value="TDN42116.1"/>
    <property type="molecule type" value="Genomic_DNA"/>
</dbReference>
<proteinExistence type="predicted"/>
<name>A0AAQ2BLF1_HAEHA</name>
<evidence type="ECO:0000313" key="1">
    <source>
        <dbReference type="EMBL" id="TDN42116.1"/>
    </source>
</evidence>
<dbReference type="RefSeq" id="WP_133498437.1">
    <property type="nucleotide sequence ID" value="NZ_RWKG01000019.1"/>
</dbReference>
<evidence type="ECO:0000313" key="2">
    <source>
        <dbReference type="Proteomes" id="UP000294998"/>
    </source>
</evidence>
<gene>
    <name evidence="1" type="ORF">EGH31_0780</name>
</gene>
<sequence length="150" mass="17085">MPLISINVPQADDLHKVIAVVKCKYQHGFLSHSLLNLTERQVDYYAHSARILGFLDFQFNLTPNGIKLATSSTPMSLLSWAFRQSDVYVEWHNWSLSSGEDMKGHASQFLTDYFSTANLPSNQRLSNNLQGTGTISRRAKTLEDWYTRLC</sequence>
<dbReference type="AlphaFoldDB" id="A0AAQ2BLF1"/>
<accession>A0AAQ2BLF1</accession>
<dbReference type="Proteomes" id="UP000294998">
    <property type="component" value="Unassembled WGS sequence"/>
</dbReference>
<reference evidence="1 2" key="1">
    <citation type="submission" date="2018-12" db="EMBL/GenBank/DDBJ databases">
        <authorList>
            <person name="Fluit A.C."/>
        </authorList>
    </citation>
    <scope>NUCLEOTIDE SEQUENCE [LARGE SCALE GENOMIC DNA]</scope>
    <source>
        <strain evidence="1 2">16-549009</strain>
    </source>
</reference>
<organism evidence="1 2">
    <name type="scientific">Haemophilus haemolyticus</name>
    <dbReference type="NCBI Taxonomy" id="726"/>
    <lineage>
        <taxon>Bacteria</taxon>
        <taxon>Pseudomonadati</taxon>
        <taxon>Pseudomonadota</taxon>
        <taxon>Gammaproteobacteria</taxon>
        <taxon>Pasteurellales</taxon>
        <taxon>Pasteurellaceae</taxon>
        <taxon>Haemophilus</taxon>
    </lineage>
</organism>
<protein>
    <submittedName>
        <fullName evidence="1">Uncharacterized protein</fullName>
    </submittedName>
</protein>
<comment type="caution">
    <text evidence="1">The sequence shown here is derived from an EMBL/GenBank/DDBJ whole genome shotgun (WGS) entry which is preliminary data.</text>
</comment>